<comment type="caution">
    <text evidence="2">The sequence shown here is derived from an EMBL/GenBank/DDBJ whole genome shotgun (WGS) entry which is preliminary data.</text>
</comment>
<feature type="transmembrane region" description="Helical" evidence="1">
    <location>
        <begin position="55"/>
        <end position="84"/>
    </location>
</feature>
<feature type="transmembrane region" description="Helical" evidence="1">
    <location>
        <begin position="12"/>
        <end position="35"/>
    </location>
</feature>
<keyword evidence="1" id="KW-0472">Membrane</keyword>
<keyword evidence="1" id="KW-1133">Transmembrane helix</keyword>
<feature type="transmembrane region" description="Helical" evidence="1">
    <location>
        <begin position="137"/>
        <end position="152"/>
    </location>
</feature>
<keyword evidence="1" id="KW-0812">Transmembrane</keyword>
<protein>
    <recommendedName>
        <fullName evidence="4">Integral membrane protein</fullName>
    </recommendedName>
</protein>
<dbReference type="InterPro" id="IPR049713">
    <property type="entry name" value="Pr6Pr-like"/>
</dbReference>
<dbReference type="Proteomes" id="UP000638043">
    <property type="component" value="Unassembled WGS sequence"/>
</dbReference>
<dbReference type="RefSeq" id="WP_188700092.1">
    <property type="nucleotide sequence ID" value="NZ_BMMQ01000002.1"/>
</dbReference>
<dbReference type="EMBL" id="BMMQ01000002">
    <property type="protein sequence ID" value="GGO61023.1"/>
    <property type="molecule type" value="Genomic_DNA"/>
</dbReference>
<feature type="transmembrane region" description="Helical" evidence="1">
    <location>
        <begin position="212"/>
        <end position="234"/>
    </location>
</feature>
<keyword evidence="3" id="KW-1185">Reference proteome</keyword>
<evidence type="ECO:0000313" key="2">
    <source>
        <dbReference type="EMBL" id="GGO61023.1"/>
    </source>
</evidence>
<accession>A0ABQ2MXL3</accession>
<gene>
    <name evidence="2" type="ORF">GCM10010910_07840</name>
</gene>
<feature type="transmembrane region" description="Helical" evidence="1">
    <location>
        <begin position="164"/>
        <end position="192"/>
    </location>
</feature>
<evidence type="ECO:0000256" key="1">
    <source>
        <dbReference type="SAM" id="Phobius"/>
    </source>
</evidence>
<proteinExistence type="predicted"/>
<dbReference type="NCBIfam" id="NF038065">
    <property type="entry name" value="Pr6Pr"/>
    <property type="match status" value="1"/>
</dbReference>
<evidence type="ECO:0000313" key="3">
    <source>
        <dbReference type="Proteomes" id="UP000638043"/>
    </source>
</evidence>
<evidence type="ECO:0008006" key="4">
    <source>
        <dbReference type="Google" id="ProtNLM"/>
    </source>
</evidence>
<feature type="transmembrane region" description="Helical" evidence="1">
    <location>
        <begin position="96"/>
        <end position="117"/>
    </location>
</feature>
<sequence>MSPDNVAGARFLTLWSVVRAAAAAVTAAAVIYLLVHDLQYVLVNETPSGSHVPTYVANYFSFFTIESNIMAAVYLGLAAIWGFTKGRRGLAQPIPLAGLQILTACCMILTGMVYNVLLRGLERDGGIAPFVDWTNELMHVIAPLVLLVDVIVSPRPRRVPWGTILLPLGYVVAYLTYTFIRAPFIISPVGAAPYWYPYPFLNPHAQGGWGGVASYIVVIAAGFVLFAAALVAFVRWRASRDTARG</sequence>
<reference evidence="3" key="1">
    <citation type="journal article" date="2019" name="Int. J. Syst. Evol. Microbiol.">
        <title>The Global Catalogue of Microorganisms (GCM) 10K type strain sequencing project: providing services to taxonomists for standard genome sequencing and annotation.</title>
        <authorList>
            <consortium name="The Broad Institute Genomics Platform"/>
            <consortium name="The Broad Institute Genome Sequencing Center for Infectious Disease"/>
            <person name="Wu L."/>
            <person name="Ma J."/>
        </authorList>
    </citation>
    <scope>NUCLEOTIDE SEQUENCE [LARGE SCALE GENOMIC DNA]</scope>
    <source>
        <strain evidence="3">CGMCC 4.7181</strain>
    </source>
</reference>
<name>A0ABQ2MXL3_9MICO</name>
<organism evidence="2 3">
    <name type="scientific">Microbacterium nanhaiense</name>
    <dbReference type="NCBI Taxonomy" id="1301026"/>
    <lineage>
        <taxon>Bacteria</taxon>
        <taxon>Bacillati</taxon>
        <taxon>Actinomycetota</taxon>
        <taxon>Actinomycetes</taxon>
        <taxon>Micrococcales</taxon>
        <taxon>Microbacteriaceae</taxon>
        <taxon>Microbacterium</taxon>
    </lineage>
</organism>